<evidence type="ECO:0000256" key="3">
    <source>
        <dbReference type="ARBA" id="ARBA00022491"/>
    </source>
</evidence>
<dbReference type="PANTHER" id="PTHR12144:SF0">
    <property type="entry name" value="NEGATIVE ELONGATION FACTOR C_D"/>
    <property type="match status" value="1"/>
</dbReference>
<comment type="similarity">
    <text evidence="2">Belongs to the NELF-D family.</text>
</comment>
<keyword evidence="3" id="KW-0678">Repressor</keyword>
<evidence type="ECO:0000256" key="2">
    <source>
        <dbReference type="ARBA" id="ARBA00005726"/>
    </source>
</evidence>
<evidence type="ECO:0000256" key="5">
    <source>
        <dbReference type="ARBA" id="ARBA00023163"/>
    </source>
</evidence>
<dbReference type="GO" id="GO:0034244">
    <property type="term" value="P:negative regulation of transcription elongation by RNA polymerase II"/>
    <property type="evidence" value="ECO:0007669"/>
    <property type="project" value="TreeGrafter"/>
</dbReference>
<gene>
    <name evidence="7" type="ORF">WJX73_001348</name>
</gene>
<name>A0AAW1NTG6_9CHLO</name>
<comment type="caution">
    <text evidence="7">The sequence shown here is derived from an EMBL/GenBank/DDBJ whole genome shotgun (WGS) entry which is preliminary data.</text>
</comment>
<keyword evidence="4" id="KW-0805">Transcription regulation</keyword>
<dbReference type="Proteomes" id="UP001465755">
    <property type="component" value="Unassembled WGS sequence"/>
</dbReference>
<keyword evidence="6" id="KW-0539">Nucleus</keyword>
<dbReference type="GO" id="GO:0032021">
    <property type="term" value="C:NELF complex"/>
    <property type="evidence" value="ECO:0007669"/>
    <property type="project" value="TreeGrafter"/>
</dbReference>
<dbReference type="EMBL" id="JALJOQ010000156">
    <property type="protein sequence ID" value="KAK9792965.1"/>
    <property type="molecule type" value="Genomic_DNA"/>
</dbReference>
<sequence>MAGPHVEGTQKLKDSEFLFQQEDGIMEPNIFEVLKKFIAAGGNCGYAVSDLSEKYQGYGPMSSLVVGWTRDLMAQAPPEVVRQPVHDEAYFLAELVKENFTTEKVANVFSSGRPRWLINLIASREGRQLVYDLSAKHHCALLSYAIQQIMKHGHESEVASVGAPLAAYFMVFHTILVTRLRTLKDDSAAGLAQTALKLKEMCCQSQHSYAYVQLILTNLARHGQGSRFKRLSQELESCVAEAQGQVAWQMTRCFTPPGASAADHRALEATITCMCAEDAAALAQPVETLAGMYSADEPPALSLLQHPQVLLRLSDDLMANTLGAEHQQRVISLLALASTGIDDRPAGGQLDRTDSADTAEALHTATGLGEVATLGQRLSQGQLAAASTVAASPAAACAVLRLLRRLAGQASYWRDTAHAFAAPTCLALLVPIVQSQPSLHHQALEVVAAALPVLGSSKPDTVRCFLQVAVMLMQGPECMAVMRQMERSLTSMDPSLVRSFIFQALTVAAPPYSPAFAAIMVRLMAGSSVKRNRGAGRNDAQIRHLEEFAQAVAGLNFQPPLIDRERAFLQDLCTKA</sequence>
<comment type="subcellular location">
    <subcellularLocation>
        <location evidence="1">Nucleus</location>
    </subcellularLocation>
</comment>
<dbReference type="GO" id="GO:0003723">
    <property type="term" value="F:RNA binding"/>
    <property type="evidence" value="ECO:0007669"/>
    <property type="project" value="TreeGrafter"/>
</dbReference>
<proteinExistence type="inferred from homology"/>
<evidence type="ECO:0000313" key="8">
    <source>
        <dbReference type="Proteomes" id="UP001465755"/>
    </source>
</evidence>
<keyword evidence="8" id="KW-1185">Reference proteome</keyword>
<reference evidence="7 8" key="1">
    <citation type="journal article" date="2024" name="Nat. Commun.">
        <title>Phylogenomics reveals the evolutionary origins of lichenization in chlorophyte algae.</title>
        <authorList>
            <person name="Puginier C."/>
            <person name="Libourel C."/>
            <person name="Otte J."/>
            <person name="Skaloud P."/>
            <person name="Haon M."/>
            <person name="Grisel S."/>
            <person name="Petersen M."/>
            <person name="Berrin J.G."/>
            <person name="Delaux P.M."/>
            <person name="Dal Grande F."/>
            <person name="Keller J."/>
        </authorList>
    </citation>
    <scope>NUCLEOTIDE SEQUENCE [LARGE SCALE GENOMIC DNA]</scope>
    <source>
        <strain evidence="7 8">SAG 2036</strain>
    </source>
</reference>
<organism evidence="7 8">
    <name type="scientific">Symbiochloris irregularis</name>
    <dbReference type="NCBI Taxonomy" id="706552"/>
    <lineage>
        <taxon>Eukaryota</taxon>
        <taxon>Viridiplantae</taxon>
        <taxon>Chlorophyta</taxon>
        <taxon>core chlorophytes</taxon>
        <taxon>Trebouxiophyceae</taxon>
        <taxon>Trebouxiales</taxon>
        <taxon>Trebouxiaceae</taxon>
        <taxon>Symbiochloris</taxon>
    </lineage>
</organism>
<keyword evidence="5" id="KW-0804">Transcription</keyword>
<accession>A0AAW1NTG6</accession>
<dbReference type="AlphaFoldDB" id="A0AAW1NTG6"/>
<evidence type="ECO:0000313" key="7">
    <source>
        <dbReference type="EMBL" id="KAK9792965.1"/>
    </source>
</evidence>
<evidence type="ECO:0000256" key="4">
    <source>
        <dbReference type="ARBA" id="ARBA00023015"/>
    </source>
</evidence>
<dbReference type="PANTHER" id="PTHR12144">
    <property type="entry name" value="NEGATIVE ELONGATION FACTOR D"/>
    <property type="match status" value="1"/>
</dbReference>
<evidence type="ECO:0000256" key="6">
    <source>
        <dbReference type="ARBA" id="ARBA00023242"/>
    </source>
</evidence>
<evidence type="ECO:0000256" key="1">
    <source>
        <dbReference type="ARBA" id="ARBA00004123"/>
    </source>
</evidence>
<protein>
    <submittedName>
        <fullName evidence="7">Uncharacterized protein</fullName>
    </submittedName>
</protein>
<dbReference type="InterPro" id="IPR006942">
    <property type="entry name" value="TH1"/>
</dbReference>
<dbReference type="Pfam" id="PF04858">
    <property type="entry name" value="TH1"/>
    <property type="match status" value="1"/>
</dbReference>